<accession>A0A921MC12</accession>
<comment type="caution">
    <text evidence="1">The sequence shown here is derived from an EMBL/GenBank/DDBJ whole genome shotgun (WGS) entry which is preliminary data.</text>
</comment>
<dbReference type="SUPFAM" id="SSF82784">
    <property type="entry name" value="OsmC-like"/>
    <property type="match status" value="1"/>
</dbReference>
<dbReference type="PANTHER" id="PTHR42830:SF1">
    <property type="entry name" value="OSMOTICALLY INDUCIBLE FAMILY PROTEIN"/>
    <property type="match status" value="1"/>
</dbReference>
<dbReference type="InterPro" id="IPR052707">
    <property type="entry name" value="OsmC_Ohr_Peroxiredoxin"/>
</dbReference>
<dbReference type="NCBIfam" id="TIGR03562">
    <property type="entry name" value="osmo_induc_OsmC"/>
    <property type="match status" value="1"/>
</dbReference>
<name>A0A921MC12_9MICO</name>
<dbReference type="InterPro" id="IPR036102">
    <property type="entry name" value="OsmC/Ohrsf"/>
</dbReference>
<dbReference type="Gene3D" id="3.30.300.20">
    <property type="match status" value="1"/>
</dbReference>
<dbReference type="InterPro" id="IPR003718">
    <property type="entry name" value="OsmC/Ohr_fam"/>
</dbReference>
<dbReference type="InterPro" id="IPR019904">
    <property type="entry name" value="Peroxiredoxin_OsmC"/>
</dbReference>
<evidence type="ECO:0000313" key="2">
    <source>
        <dbReference type="Proteomes" id="UP000784435"/>
    </source>
</evidence>
<dbReference type="Pfam" id="PF02566">
    <property type="entry name" value="OsmC"/>
    <property type="match status" value="1"/>
</dbReference>
<dbReference type="GO" id="GO:0006979">
    <property type="term" value="P:response to oxidative stress"/>
    <property type="evidence" value="ECO:0007669"/>
    <property type="project" value="InterPro"/>
</dbReference>
<gene>
    <name evidence="1" type="ORF">K8V08_03795</name>
</gene>
<dbReference type="PANTHER" id="PTHR42830">
    <property type="entry name" value="OSMOTICALLY INDUCIBLE FAMILY PROTEIN"/>
    <property type="match status" value="1"/>
</dbReference>
<reference evidence="1" key="2">
    <citation type="submission" date="2021-09" db="EMBL/GenBank/DDBJ databases">
        <authorList>
            <person name="Gilroy R."/>
        </authorList>
    </citation>
    <scope>NUCLEOTIDE SEQUENCE</scope>
    <source>
        <strain evidence="1">ChiGjej5B5-7349</strain>
    </source>
</reference>
<proteinExistence type="predicted"/>
<evidence type="ECO:0000313" key="1">
    <source>
        <dbReference type="EMBL" id="HJG79515.1"/>
    </source>
</evidence>
<reference evidence="1" key="1">
    <citation type="journal article" date="2021" name="PeerJ">
        <title>Extensive microbial diversity within the chicken gut microbiome revealed by metagenomics and culture.</title>
        <authorList>
            <person name="Gilroy R."/>
            <person name="Ravi A."/>
            <person name="Getino M."/>
            <person name="Pursley I."/>
            <person name="Horton D.L."/>
            <person name="Alikhan N.F."/>
            <person name="Baker D."/>
            <person name="Gharbi K."/>
            <person name="Hall N."/>
            <person name="Watson M."/>
            <person name="Adriaenssens E.M."/>
            <person name="Foster-Nyarko E."/>
            <person name="Jarju S."/>
            <person name="Secka A."/>
            <person name="Antonio M."/>
            <person name="Oren A."/>
            <person name="Chaudhuri R.R."/>
            <person name="La Ragione R."/>
            <person name="Hildebrand F."/>
            <person name="Pallen M.J."/>
        </authorList>
    </citation>
    <scope>NUCLEOTIDE SEQUENCE</scope>
    <source>
        <strain evidence="1">ChiGjej5B5-7349</strain>
    </source>
</reference>
<organism evidence="1 2">
    <name type="scientific">Brevibacterium senegalense</name>
    <dbReference type="NCBI Taxonomy" id="1033736"/>
    <lineage>
        <taxon>Bacteria</taxon>
        <taxon>Bacillati</taxon>
        <taxon>Actinomycetota</taxon>
        <taxon>Actinomycetes</taxon>
        <taxon>Micrococcales</taxon>
        <taxon>Brevibacteriaceae</taxon>
        <taxon>Brevibacterium</taxon>
    </lineage>
</organism>
<dbReference type="AlphaFoldDB" id="A0A921MC12"/>
<dbReference type="Proteomes" id="UP000784435">
    <property type="component" value="Unassembled WGS sequence"/>
</dbReference>
<dbReference type="InterPro" id="IPR015946">
    <property type="entry name" value="KH_dom-like_a/b"/>
</dbReference>
<sequence>MAETISKAHTVWKGTLPEGSGTVSLDSSGAGALAVSWEARAEGTGAATTPEELLGAAHSACFSMALSNALTSNGTPPEELSTGADVSFSPSDGITGVHLYVVGSVPDLSEPDFRTIAERAKKDCPVSRALKGVSIELSASLR</sequence>
<protein>
    <submittedName>
        <fullName evidence="1">OsmC family peroxiredoxin</fullName>
    </submittedName>
</protein>
<dbReference type="GO" id="GO:0004601">
    <property type="term" value="F:peroxidase activity"/>
    <property type="evidence" value="ECO:0007669"/>
    <property type="project" value="InterPro"/>
</dbReference>
<dbReference type="EMBL" id="DYUK01000081">
    <property type="protein sequence ID" value="HJG79515.1"/>
    <property type="molecule type" value="Genomic_DNA"/>
</dbReference>